<comment type="caution">
    <text evidence="2">The sequence shown here is derived from an EMBL/GenBank/DDBJ whole genome shotgun (WGS) entry which is preliminary data.</text>
</comment>
<name>A0A445M6S5_GLYSO</name>
<keyword evidence="3" id="KW-1185">Reference proteome</keyword>
<evidence type="ECO:0000256" key="1">
    <source>
        <dbReference type="SAM" id="Phobius"/>
    </source>
</evidence>
<dbReference type="EMBL" id="QZWG01000001">
    <property type="protein sequence ID" value="RZC31294.1"/>
    <property type="molecule type" value="Genomic_DNA"/>
</dbReference>
<dbReference type="PANTHER" id="PTHR31852">
    <property type="entry name" value="LATE EMBRYOGENESIS ABUNDANT (LEA) HYDROXYPROLINE-RICH GLYCOPROTEIN FAMILY"/>
    <property type="match status" value="1"/>
</dbReference>
<dbReference type="InterPro" id="IPR055301">
    <property type="entry name" value="Lea14-like_2"/>
</dbReference>
<gene>
    <name evidence="2" type="ORF">D0Y65_002305</name>
</gene>
<evidence type="ECO:0000313" key="3">
    <source>
        <dbReference type="Proteomes" id="UP000289340"/>
    </source>
</evidence>
<accession>A0A445M6S5</accession>
<keyword evidence="1" id="KW-1133">Transmembrane helix</keyword>
<organism evidence="2 3">
    <name type="scientific">Glycine soja</name>
    <name type="common">Wild soybean</name>
    <dbReference type="NCBI Taxonomy" id="3848"/>
    <lineage>
        <taxon>Eukaryota</taxon>
        <taxon>Viridiplantae</taxon>
        <taxon>Streptophyta</taxon>
        <taxon>Embryophyta</taxon>
        <taxon>Tracheophyta</taxon>
        <taxon>Spermatophyta</taxon>
        <taxon>Magnoliopsida</taxon>
        <taxon>eudicotyledons</taxon>
        <taxon>Gunneridae</taxon>
        <taxon>Pentapetalae</taxon>
        <taxon>rosids</taxon>
        <taxon>fabids</taxon>
        <taxon>Fabales</taxon>
        <taxon>Fabaceae</taxon>
        <taxon>Papilionoideae</taxon>
        <taxon>50 kb inversion clade</taxon>
        <taxon>NPAAA clade</taxon>
        <taxon>indigoferoid/millettioid clade</taxon>
        <taxon>Phaseoleae</taxon>
        <taxon>Glycine</taxon>
        <taxon>Glycine subgen. Soja</taxon>
    </lineage>
</organism>
<dbReference type="AlphaFoldDB" id="A0A445M6S5"/>
<reference evidence="2 3" key="1">
    <citation type="submission" date="2018-09" db="EMBL/GenBank/DDBJ databases">
        <title>A high-quality reference genome of wild soybean provides a powerful tool to mine soybean genomes.</title>
        <authorList>
            <person name="Xie M."/>
            <person name="Chung C.Y.L."/>
            <person name="Li M.-W."/>
            <person name="Wong F.-L."/>
            <person name="Chan T.-F."/>
            <person name="Lam H.-M."/>
        </authorList>
    </citation>
    <scope>NUCLEOTIDE SEQUENCE [LARGE SCALE GENOMIC DNA]</scope>
    <source>
        <strain evidence="3">cv. W05</strain>
        <tissue evidence="2">Hypocotyl of etiolated seedlings</tissue>
    </source>
</reference>
<sequence length="218" mass="24341">MAKSLSSPVANKSSMTTEEVIAMFPSRKEEKESSKCLVYALVVFVAILFIWLVFASIVLRVGDPQIQLKSARLMHNTYNNHSVSSNSSFKVTLLARVSLTNPNLFCRFYYGNTRVSVLYGASSVGAWELEGARLEGRETKEIDFVVHMSFSTKLVVVKRNLTNDTTHSDSAGMLKLRSYAKLSGTVHVLNMVNKKKTIEVACILNLNLTSYSTQHFQC</sequence>
<dbReference type="SMR" id="A0A445M6S5"/>
<dbReference type="Gramene" id="XM_028360284.1">
    <property type="protein sequence ID" value="XP_028216085.1"/>
    <property type="gene ID" value="LOC114398101"/>
</dbReference>
<protein>
    <submittedName>
        <fullName evidence="2">Late embryogenesis abundant protein</fullName>
    </submittedName>
</protein>
<proteinExistence type="predicted"/>
<dbReference type="Proteomes" id="UP000289340">
    <property type="component" value="Chromosome 1"/>
</dbReference>
<evidence type="ECO:0000313" key="2">
    <source>
        <dbReference type="EMBL" id="RZC31294.1"/>
    </source>
</evidence>
<keyword evidence="1" id="KW-0472">Membrane</keyword>
<feature type="transmembrane region" description="Helical" evidence="1">
    <location>
        <begin position="36"/>
        <end position="59"/>
    </location>
</feature>
<keyword evidence="1" id="KW-0812">Transmembrane</keyword>